<proteinExistence type="predicted"/>
<keyword evidence="2" id="KW-1185">Reference proteome</keyword>
<dbReference type="RefSeq" id="WP_014804593.1">
    <property type="nucleotide sequence ID" value="NC_018020.1"/>
</dbReference>
<evidence type="ECO:0000313" key="2">
    <source>
        <dbReference type="Proteomes" id="UP000006048"/>
    </source>
</evidence>
<organism evidence="1 2">
    <name type="scientific">Turneriella parva (strain ATCC BAA-1111 / DSM 21527 / NCTC 11395 / H)</name>
    <name type="common">Leptospira parva</name>
    <dbReference type="NCBI Taxonomy" id="869212"/>
    <lineage>
        <taxon>Bacteria</taxon>
        <taxon>Pseudomonadati</taxon>
        <taxon>Spirochaetota</taxon>
        <taxon>Spirochaetia</taxon>
        <taxon>Leptospirales</taxon>
        <taxon>Leptospiraceae</taxon>
        <taxon>Turneriella</taxon>
    </lineage>
</organism>
<dbReference type="KEGG" id="tpx:Turpa_3467"/>
<dbReference type="Proteomes" id="UP000006048">
    <property type="component" value="Chromosome"/>
</dbReference>
<name>I4B9Z7_TURPD</name>
<dbReference type="EMBL" id="CP002959">
    <property type="protein sequence ID" value="AFM14104.1"/>
    <property type="molecule type" value="Genomic_DNA"/>
</dbReference>
<accession>I4B9Z7</accession>
<evidence type="ECO:0000313" key="1">
    <source>
        <dbReference type="EMBL" id="AFM14104.1"/>
    </source>
</evidence>
<dbReference type="AlphaFoldDB" id="I4B9Z7"/>
<dbReference type="OrthoDB" id="6161550at2"/>
<dbReference type="HOGENOM" id="CLU_1546901_0_0_12"/>
<sequence>MTIEKLSEILQSLATEWAGRHVSQKDWTSEIKTVLTKACTLPSENIGVYAHSVNPGVKTDWGEWLWDFVVAKQKPHENLISEGLNIVDRLLLIAEIEWNTKYREIALDFQKLVFGQADLKLYVFPKSTKENNEAIFGFCQSLTKVQGASQQDKYLVIGMPYNEFGPEIVCRSW</sequence>
<gene>
    <name evidence="1" type="ordered locus">Turpa_3467</name>
</gene>
<reference evidence="1 2" key="1">
    <citation type="submission" date="2012-06" db="EMBL/GenBank/DDBJ databases">
        <title>The complete chromosome of genome of Turneriella parva DSM 21527.</title>
        <authorList>
            <consortium name="US DOE Joint Genome Institute (JGI-PGF)"/>
            <person name="Lucas S."/>
            <person name="Han J."/>
            <person name="Lapidus A."/>
            <person name="Bruce D."/>
            <person name="Goodwin L."/>
            <person name="Pitluck S."/>
            <person name="Peters L."/>
            <person name="Kyrpides N."/>
            <person name="Mavromatis K."/>
            <person name="Ivanova N."/>
            <person name="Mikhailova N."/>
            <person name="Chertkov O."/>
            <person name="Detter J.C."/>
            <person name="Tapia R."/>
            <person name="Han C."/>
            <person name="Land M."/>
            <person name="Hauser L."/>
            <person name="Markowitz V."/>
            <person name="Cheng J.-F."/>
            <person name="Hugenholtz P."/>
            <person name="Woyke T."/>
            <person name="Wu D."/>
            <person name="Gronow S."/>
            <person name="Wellnitz S."/>
            <person name="Brambilla E."/>
            <person name="Klenk H.-P."/>
            <person name="Eisen J.A."/>
        </authorList>
    </citation>
    <scope>NUCLEOTIDE SEQUENCE [LARGE SCALE GENOMIC DNA]</scope>
    <source>
        <strain evidence="2">ATCC BAA-1111 / DSM 21527 / NCTC 11395 / H</strain>
    </source>
</reference>
<protein>
    <submittedName>
        <fullName evidence="1">Uncharacterized protein</fullName>
    </submittedName>
</protein>